<dbReference type="PANTHER" id="PTHR22946">
    <property type="entry name" value="DIENELACTONE HYDROLASE DOMAIN-CONTAINING PROTEIN-RELATED"/>
    <property type="match status" value="1"/>
</dbReference>
<protein>
    <submittedName>
        <fullName evidence="3">Type IV secretory pathway, VirJ component</fullName>
    </submittedName>
</protein>
<dbReference type="Proteomes" id="UP000184287">
    <property type="component" value="Unassembled WGS sequence"/>
</dbReference>
<evidence type="ECO:0000313" key="4">
    <source>
        <dbReference type="Proteomes" id="UP000184287"/>
    </source>
</evidence>
<dbReference type="InterPro" id="IPR010333">
    <property type="entry name" value="VirJ"/>
</dbReference>
<organism evidence="3 4">
    <name type="scientific">Pedobacter caeni</name>
    <dbReference type="NCBI Taxonomy" id="288992"/>
    <lineage>
        <taxon>Bacteria</taxon>
        <taxon>Pseudomonadati</taxon>
        <taxon>Bacteroidota</taxon>
        <taxon>Sphingobacteriia</taxon>
        <taxon>Sphingobacteriales</taxon>
        <taxon>Sphingobacteriaceae</taxon>
        <taxon>Pedobacter</taxon>
    </lineage>
</organism>
<sequence>MLIYRPASARQQTDHFSYGKFGRITVYHPENTPGSVVLFVSGDGGWKDAVVLMAKNMAAEGALVLGIDARHYGYALSKSAAACLYPAADFEDLSLTVQKKYKLKDYHKPVLVGYSYGAVLIYGTLVQAPPNTFRGGIALGFSPDINLKKPLCKGNGLNQHVLKKGISYYLESTKSLTAPFIVLNGEKDLSCPFAATATFLKGMPMTELIALPDVGHGFLNAADWQPELKTACQKILASPTFSEQKLAAHQLGNTEQVKPYTGNMPLILVPSPKKNNLPMVFMISGDGGWTGFDQSVAESLASKGLSVLGLDAQKYFWNAKTPESSTLDISKALAHYKEELGKEDFILAGYSFGASIVPFVANRLPSELRKDLKAVVSLSPDVSADFEIHLIDLLNFGSAKEKYDVITEIKRIKATDQVSIFGTGEGNAVRSQFVKNGLKVITIAGDHHFNKDYAAISAAFLKQVAE</sequence>
<reference evidence="4" key="1">
    <citation type="submission" date="2016-11" db="EMBL/GenBank/DDBJ databases">
        <authorList>
            <person name="Varghese N."/>
            <person name="Submissions S."/>
        </authorList>
    </citation>
    <scope>NUCLEOTIDE SEQUENCE [LARGE SCALE GENOMIC DNA]</scope>
    <source>
        <strain evidence="4">DSM 16990</strain>
    </source>
</reference>
<keyword evidence="1" id="KW-0378">Hydrolase</keyword>
<evidence type="ECO:0000313" key="3">
    <source>
        <dbReference type="EMBL" id="SHG63023.1"/>
    </source>
</evidence>
<dbReference type="ESTHER" id="9sphi-a0a1m5lf66">
    <property type="family name" value="VirJ"/>
</dbReference>
<keyword evidence="4" id="KW-1185">Reference proteome</keyword>
<dbReference type="PANTHER" id="PTHR22946:SF9">
    <property type="entry name" value="POLYKETIDE TRANSFERASE AF380"/>
    <property type="match status" value="1"/>
</dbReference>
<evidence type="ECO:0000256" key="1">
    <source>
        <dbReference type="ARBA" id="ARBA00022801"/>
    </source>
</evidence>
<evidence type="ECO:0000259" key="2">
    <source>
        <dbReference type="Pfam" id="PF06057"/>
    </source>
</evidence>
<dbReference type="STRING" id="288992.SAMN04488522_106303"/>
<dbReference type="InterPro" id="IPR011225">
    <property type="entry name" value="IV_sec_VirJ"/>
</dbReference>
<accession>A0A1M5LF66</accession>
<dbReference type="InterPro" id="IPR050261">
    <property type="entry name" value="FrsA_esterase"/>
</dbReference>
<feature type="domain" description="Bacterial virulence" evidence="2">
    <location>
        <begin position="279"/>
        <end position="464"/>
    </location>
</feature>
<dbReference type="PIRSF" id="PIRSF029063">
    <property type="entry name" value="IV_sec_VirJ"/>
    <property type="match status" value="1"/>
</dbReference>
<dbReference type="Pfam" id="PF06057">
    <property type="entry name" value="VirJ"/>
    <property type="match status" value="2"/>
</dbReference>
<feature type="domain" description="Bacterial virulence" evidence="2">
    <location>
        <begin position="36"/>
        <end position="123"/>
    </location>
</feature>
<name>A0A1M5LF66_9SPHI</name>
<gene>
    <name evidence="3" type="ORF">SAMN04488522_106303</name>
</gene>
<dbReference type="AlphaFoldDB" id="A0A1M5LF66"/>
<proteinExistence type="predicted"/>
<dbReference type="EMBL" id="FQUQ01000006">
    <property type="protein sequence ID" value="SHG63023.1"/>
    <property type="molecule type" value="Genomic_DNA"/>
</dbReference>
<dbReference type="Gene3D" id="3.40.50.1820">
    <property type="entry name" value="alpha/beta hydrolase"/>
    <property type="match status" value="2"/>
</dbReference>
<dbReference type="SUPFAM" id="SSF53474">
    <property type="entry name" value="alpha/beta-Hydrolases"/>
    <property type="match status" value="2"/>
</dbReference>
<dbReference type="GO" id="GO:0052689">
    <property type="term" value="F:carboxylic ester hydrolase activity"/>
    <property type="evidence" value="ECO:0007669"/>
    <property type="project" value="UniProtKB-ARBA"/>
</dbReference>
<dbReference type="InterPro" id="IPR029058">
    <property type="entry name" value="AB_hydrolase_fold"/>
</dbReference>